<dbReference type="SMART" id="SM00382">
    <property type="entry name" value="AAA"/>
    <property type="match status" value="1"/>
</dbReference>
<dbReference type="GO" id="GO:0016887">
    <property type="term" value="F:ATP hydrolysis activity"/>
    <property type="evidence" value="ECO:0007669"/>
    <property type="project" value="InterPro"/>
</dbReference>
<dbReference type="Pfam" id="PF00664">
    <property type="entry name" value="ABC_membrane"/>
    <property type="match status" value="1"/>
</dbReference>
<evidence type="ECO:0000313" key="11">
    <source>
        <dbReference type="EMBL" id="PPE04819.1"/>
    </source>
</evidence>
<feature type="transmembrane region" description="Helical" evidence="8">
    <location>
        <begin position="350"/>
        <end position="371"/>
    </location>
</feature>
<dbReference type="PROSITE" id="PS50893">
    <property type="entry name" value="ABC_TRANSPORTER_2"/>
    <property type="match status" value="1"/>
</dbReference>
<dbReference type="PROSITE" id="PS50929">
    <property type="entry name" value="ABC_TM1F"/>
    <property type="match status" value="1"/>
</dbReference>
<dbReference type="Gene3D" id="3.40.50.300">
    <property type="entry name" value="P-loop containing nucleotide triphosphate hydrolases"/>
    <property type="match status" value="1"/>
</dbReference>
<feature type="transmembrane region" description="Helical" evidence="8">
    <location>
        <begin position="319"/>
        <end position="344"/>
    </location>
</feature>
<keyword evidence="12" id="KW-1185">Reference proteome</keyword>
<dbReference type="PANTHER" id="PTHR43394:SF1">
    <property type="entry name" value="ATP-BINDING CASSETTE SUB-FAMILY B MEMBER 10, MITOCHONDRIAL"/>
    <property type="match status" value="1"/>
</dbReference>
<dbReference type="PANTHER" id="PTHR43394">
    <property type="entry name" value="ATP-DEPENDENT PERMEASE MDL1, MITOCHONDRIAL"/>
    <property type="match status" value="1"/>
</dbReference>
<evidence type="ECO:0000256" key="6">
    <source>
        <dbReference type="ARBA" id="ARBA00022989"/>
    </source>
</evidence>
<dbReference type="Proteomes" id="UP000239010">
    <property type="component" value="Unassembled WGS sequence"/>
</dbReference>
<dbReference type="GO" id="GO:0005524">
    <property type="term" value="F:ATP binding"/>
    <property type="evidence" value="ECO:0007669"/>
    <property type="project" value="UniProtKB-KW"/>
</dbReference>
<evidence type="ECO:0000256" key="3">
    <source>
        <dbReference type="ARBA" id="ARBA00022692"/>
    </source>
</evidence>
<dbReference type="InterPro" id="IPR017871">
    <property type="entry name" value="ABC_transporter-like_CS"/>
</dbReference>
<dbReference type="FunFam" id="3.40.50.300:FF:000218">
    <property type="entry name" value="Multidrug ABC transporter ATP-binding protein"/>
    <property type="match status" value="1"/>
</dbReference>
<evidence type="ECO:0000256" key="7">
    <source>
        <dbReference type="ARBA" id="ARBA00023136"/>
    </source>
</evidence>
<dbReference type="InterPro" id="IPR003593">
    <property type="entry name" value="AAA+_ATPase"/>
</dbReference>
<name>A0A8E2QYK6_9MOLU</name>
<evidence type="ECO:0000256" key="4">
    <source>
        <dbReference type="ARBA" id="ARBA00022741"/>
    </source>
</evidence>
<keyword evidence="6 8" id="KW-1133">Transmembrane helix</keyword>
<comment type="caution">
    <text evidence="11">The sequence shown here is derived from an EMBL/GenBank/DDBJ whole genome shotgun (WGS) entry which is preliminary data.</text>
</comment>
<evidence type="ECO:0000256" key="8">
    <source>
        <dbReference type="SAM" id="Phobius"/>
    </source>
</evidence>
<keyword evidence="7 8" id="KW-0472">Membrane</keyword>
<keyword evidence="3 8" id="KW-0812">Transmembrane</keyword>
<evidence type="ECO:0000256" key="5">
    <source>
        <dbReference type="ARBA" id="ARBA00022840"/>
    </source>
</evidence>
<keyword evidence="4" id="KW-0547">Nucleotide-binding</keyword>
<dbReference type="GO" id="GO:0005886">
    <property type="term" value="C:plasma membrane"/>
    <property type="evidence" value="ECO:0007669"/>
    <property type="project" value="UniProtKB-SubCell"/>
</dbReference>
<dbReference type="InterPro" id="IPR011527">
    <property type="entry name" value="ABC1_TM_dom"/>
</dbReference>
<dbReference type="Pfam" id="PF00005">
    <property type="entry name" value="ABC_tran"/>
    <property type="match status" value="1"/>
</dbReference>
<accession>A0A8E2QYK6</accession>
<dbReference type="AlphaFoldDB" id="A0A8E2QYK6"/>
<evidence type="ECO:0000313" key="12">
    <source>
        <dbReference type="Proteomes" id="UP000239010"/>
    </source>
</evidence>
<keyword evidence="5 11" id="KW-0067">ATP-binding</keyword>
<comment type="similarity">
    <text evidence="2">Belongs to the ABC transporter superfamily.</text>
</comment>
<dbReference type="Gene3D" id="1.20.1560.10">
    <property type="entry name" value="ABC transporter type 1, transmembrane domain"/>
    <property type="match status" value="1"/>
</dbReference>
<dbReference type="GO" id="GO:0015421">
    <property type="term" value="F:ABC-type oligopeptide transporter activity"/>
    <property type="evidence" value="ECO:0007669"/>
    <property type="project" value="TreeGrafter"/>
</dbReference>
<dbReference type="InterPro" id="IPR003439">
    <property type="entry name" value="ABC_transporter-like_ATP-bd"/>
</dbReference>
<feature type="transmembrane region" description="Helical" evidence="8">
    <location>
        <begin position="131"/>
        <end position="153"/>
    </location>
</feature>
<proteinExistence type="inferred from homology"/>
<evidence type="ECO:0000256" key="2">
    <source>
        <dbReference type="ARBA" id="ARBA00005417"/>
    </source>
</evidence>
<feature type="transmembrane region" description="Helical" evidence="8">
    <location>
        <begin position="24"/>
        <end position="44"/>
    </location>
</feature>
<feature type="domain" description="ABC transporter" evidence="9">
    <location>
        <begin position="413"/>
        <end position="650"/>
    </location>
</feature>
<sequence>MELNNKKINGVSYHLLEAIKNRKGFSIGVLLLTIFTVLLMVWNIKCVELITSLMVSKSVLDSMKDIDPKNIQALIQLLKLPEGITTDQIMKILASCSTTPEFYQAIIQEFFYKFISYDGSQIYINLWGAKFGLFALAYSMIADIIVIIIMSYIKYIFSGNVALAYENKLRRQLISKLIDQDVQFFDLNQSGQIISTVIKDSGGLNNYIKEAPVIILLAISTTISSAILMLTISWKLALCVFGLLILFVIIIFISIKISNKATRKINAITEQQNNDMSEKIYSIKLIKSSGTFEKERKHFDDLIQKTNKKEKKKFFVGELPSALIIGGVGSFSMASIVFGVFLFINDTQSLISIISSFTTGVITMTIPIMQLRPIINEIPRTKIAACNISKLLESEITIDKFKTQTINEKVESIKFDNINFIYPNTEKIILKDFSVKLVKGKKYAFVGPTGSGKSTIAKLLLRFYEIQNGEILINNNINLRHLNLKSWLDKIGYVDQEPQILSGSIYDNVAYGLENKTIIEIEEACKKSKLHDLIMTWPDGYDTILAERGAQLSGGQKQRLVIARLILKDPEILILDEATSALDNIVESEIQKELEVLMEGRTTISIAHRLSTIKSFDEIFVLEPGVGIVQTGNFEELTKKEGLFKALYKLSK</sequence>
<evidence type="ECO:0000259" key="10">
    <source>
        <dbReference type="PROSITE" id="PS50929"/>
    </source>
</evidence>
<dbReference type="RefSeq" id="WP_104205906.1">
    <property type="nucleotide sequence ID" value="NZ_PHND01000001.1"/>
</dbReference>
<dbReference type="InterPro" id="IPR039421">
    <property type="entry name" value="Type_1_exporter"/>
</dbReference>
<reference evidence="11 12" key="1">
    <citation type="submission" date="2017-11" db="EMBL/GenBank/DDBJ databases">
        <title>Genome sequence of Entomoplasma ellychniae ELCN-1 (ATCC 43707).</title>
        <authorList>
            <person name="Lo W.-S."/>
            <person name="Gasparich G.E."/>
            <person name="Kuo C.-H."/>
        </authorList>
    </citation>
    <scope>NUCLEOTIDE SEQUENCE [LARGE SCALE GENOMIC DNA]</scope>
    <source>
        <strain evidence="11 12">ELCN-1</strain>
    </source>
</reference>
<dbReference type="PROSITE" id="PS00211">
    <property type="entry name" value="ABC_TRANSPORTER_1"/>
    <property type="match status" value="1"/>
</dbReference>
<gene>
    <name evidence="11" type="ORF">EELLY_v1c05000</name>
</gene>
<dbReference type="EMBL" id="PHND01000001">
    <property type="protein sequence ID" value="PPE04819.1"/>
    <property type="molecule type" value="Genomic_DNA"/>
</dbReference>
<feature type="domain" description="ABC transmembrane type-1" evidence="10">
    <location>
        <begin position="144"/>
        <end position="380"/>
    </location>
</feature>
<dbReference type="InterPro" id="IPR036640">
    <property type="entry name" value="ABC1_TM_sf"/>
</dbReference>
<dbReference type="SUPFAM" id="SSF90123">
    <property type="entry name" value="ABC transporter transmembrane region"/>
    <property type="match status" value="1"/>
</dbReference>
<protein>
    <submittedName>
        <fullName evidence="11">ABC transporter ATP-binding protein</fullName>
    </submittedName>
</protein>
<dbReference type="InterPro" id="IPR027417">
    <property type="entry name" value="P-loop_NTPase"/>
</dbReference>
<feature type="transmembrane region" description="Helical" evidence="8">
    <location>
        <begin position="234"/>
        <end position="255"/>
    </location>
</feature>
<comment type="subcellular location">
    <subcellularLocation>
        <location evidence="1">Cell membrane</location>
        <topology evidence="1">Multi-pass membrane protein</topology>
    </subcellularLocation>
</comment>
<dbReference type="SUPFAM" id="SSF52540">
    <property type="entry name" value="P-loop containing nucleoside triphosphate hydrolases"/>
    <property type="match status" value="1"/>
</dbReference>
<evidence type="ECO:0000259" key="9">
    <source>
        <dbReference type="PROSITE" id="PS50893"/>
    </source>
</evidence>
<organism evidence="11 12">
    <name type="scientific">Entomoplasma ellychniae</name>
    <dbReference type="NCBI Taxonomy" id="2114"/>
    <lineage>
        <taxon>Bacteria</taxon>
        <taxon>Bacillati</taxon>
        <taxon>Mycoplasmatota</taxon>
        <taxon>Mollicutes</taxon>
        <taxon>Entomoplasmatales</taxon>
        <taxon>Entomoplasmataceae</taxon>
        <taxon>Entomoplasma</taxon>
    </lineage>
</organism>
<feature type="transmembrane region" description="Helical" evidence="8">
    <location>
        <begin position="211"/>
        <end position="228"/>
    </location>
</feature>
<evidence type="ECO:0000256" key="1">
    <source>
        <dbReference type="ARBA" id="ARBA00004651"/>
    </source>
</evidence>